<dbReference type="PANTHER" id="PTHR43335:SF4">
    <property type="entry name" value="ABC TRANSPORTER, ATP-BINDING PROTEIN"/>
    <property type="match status" value="1"/>
</dbReference>
<dbReference type="CDD" id="cd03230">
    <property type="entry name" value="ABC_DR_subfamily_A"/>
    <property type="match status" value="1"/>
</dbReference>
<evidence type="ECO:0000313" key="9">
    <source>
        <dbReference type="Proteomes" id="UP000560000"/>
    </source>
</evidence>
<dbReference type="GO" id="GO:0005524">
    <property type="term" value="F:ATP binding"/>
    <property type="evidence" value="ECO:0007669"/>
    <property type="project" value="UniProtKB-KW"/>
</dbReference>
<name>A0A099D1B1_9GAMM</name>
<dbReference type="Pfam" id="PF00005">
    <property type="entry name" value="ABC_tran"/>
    <property type="match status" value="1"/>
</dbReference>
<proteinExistence type="inferred from homology"/>
<feature type="domain" description="ABC transporter" evidence="5">
    <location>
        <begin position="8"/>
        <end position="238"/>
    </location>
</feature>
<evidence type="ECO:0000259" key="5">
    <source>
        <dbReference type="PROSITE" id="PS50893"/>
    </source>
</evidence>
<comment type="caution">
    <text evidence="6">The sequence shown here is derived from an EMBL/GenBank/DDBJ whole genome shotgun (WGS) entry which is preliminary data.</text>
</comment>
<evidence type="ECO:0000256" key="3">
    <source>
        <dbReference type="ARBA" id="ARBA00022741"/>
    </source>
</evidence>
<dbReference type="PROSITE" id="PS00211">
    <property type="entry name" value="ABC_TRANSPORTER_1"/>
    <property type="match status" value="1"/>
</dbReference>
<reference evidence="7 9" key="2">
    <citation type="submission" date="2020-08" db="EMBL/GenBank/DDBJ databases">
        <title>Genomic Encyclopedia of Type Strains, Phase IV (KMG-IV): sequencing the most valuable type-strain genomes for metagenomic binning, comparative biology and taxonomic classification.</title>
        <authorList>
            <person name="Goeker M."/>
        </authorList>
    </citation>
    <scope>NUCLEOTIDE SEQUENCE [LARGE SCALE GENOMIC DNA]</scope>
    <source>
        <strain evidence="7 9">DSM 107085</strain>
    </source>
</reference>
<keyword evidence="3" id="KW-0547">Nucleotide-binding</keyword>
<keyword evidence="4 7" id="KW-0067">ATP-binding</keyword>
<dbReference type="Proteomes" id="UP000560000">
    <property type="component" value="Unassembled WGS sequence"/>
</dbReference>
<sequence>MNDPSPLLQLERVSRRLGGRTVVRELDLRLARGQVLGLLGVNGAGKSTTLAMMAGAQQPDRGCVRLQGVDLAEQPQRARTDIGWLPERAPLWPELNVIEHLDASARLRGLRGAAVRKRRDALLERLQLQREARRLVAVLSQGQRQRVGLACALLHEPPLLVLDEPGNGLDPLQAAQLRELIRERAAAGCGVVLSTHLLPEVTAVCDRVAILHEGALRHDAPLHAGRDRLLLTLAQSVDAAHIAALTPVAQVQAQDACRYAITLRDDADAPALVQAAVAAGLAVAGVQPVAGELEQAFMRIATQHAASASEQAQAA</sequence>
<dbReference type="SUPFAM" id="SSF52540">
    <property type="entry name" value="P-loop containing nucleoside triphosphate hydrolases"/>
    <property type="match status" value="1"/>
</dbReference>
<dbReference type="PANTHER" id="PTHR43335">
    <property type="entry name" value="ABC TRANSPORTER, ATP-BINDING PROTEIN"/>
    <property type="match status" value="1"/>
</dbReference>
<evidence type="ECO:0000256" key="4">
    <source>
        <dbReference type="ARBA" id="ARBA00022840"/>
    </source>
</evidence>
<dbReference type="InterPro" id="IPR027417">
    <property type="entry name" value="P-loop_NTPase"/>
</dbReference>
<dbReference type="EMBL" id="JACHET010000001">
    <property type="protein sequence ID" value="MBB6184737.1"/>
    <property type="molecule type" value="Genomic_DNA"/>
</dbReference>
<protein>
    <submittedName>
        <fullName evidence="6">ABC transporter</fullName>
    </submittedName>
    <submittedName>
        <fullName evidence="7">ABC-2 type transport system ATP-binding protein</fullName>
    </submittedName>
</protein>
<accession>A0A099D1B1</accession>
<evidence type="ECO:0000256" key="2">
    <source>
        <dbReference type="ARBA" id="ARBA00022448"/>
    </source>
</evidence>
<comment type="similarity">
    <text evidence="1">Belongs to the ABC transporter superfamily.</text>
</comment>
<keyword evidence="2" id="KW-0813">Transport</keyword>
<dbReference type="InterPro" id="IPR003593">
    <property type="entry name" value="AAA+_ATPase"/>
</dbReference>
<dbReference type="GO" id="GO:0016887">
    <property type="term" value="F:ATP hydrolysis activity"/>
    <property type="evidence" value="ECO:0007669"/>
    <property type="project" value="InterPro"/>
</dbReference>
<evidence type="ECO:0000256" key="1">
    <source>
        <dbReference type="ARBA" id="ARBA00005417"/>
    </source>
</evidence>
<evidence type="ECO:0000313" key="6">
    <source>
        <dbReference type="EMBL" id="KGI79065.1"/>
    </source>
</evidence>
<gene>
    <name evidence="7" type="ORF">HNQ86_002082</name>
    <name evidence="6" type="ORF">LF63_0100790</name>
</gene>
<dbReference type="SMART" id="SM00382">
    <property type="entry name" value="AAA"/>
    <property type="match status" value="1"/>
</dbReference>
<dbReference type="Proteomes" id="UP000029708">
    <property type="component" value="Unassembled WGS sequence"/>
</dbReference>
<evidence type="ECO:0000313" key="7">
    <source>
        <dbReference type="EMBL" id="MBB6184737.1"/>
    </source>
</evidence>
<dbReference type="InterPro" id="IPR003439">
    <property type="entry name" value="ABC_transporter-like_ATP-bd"/>
</dbReference>
<dbReference type="Gene3D" id="3.40.50.300">
    <property type="entry name" value="P-loop containing nucleotide triphosphate hydrolases"/>
    <property type="match status" value="1"/>
</dbReference>
<dbReference type="RefSeq" id="WP_043098986.1">
    <property type="nucleotide sequence ID" value="NZ_JACHET010000001.1"/>
</dbReference>
<dbReference type="HOGENOM" id="CLU_000604_1_2_6"/>
<dbReference type="STRING" id="1543381.LF63_0100790"/>
<dbReference type="PROSITE" id="PS50893">
    <property type="entry name" value="ABC_TRANSPORTER_2"/>
    <property type="match status" value="1"/>
</dbReference>
<keyword evidence="8" id="KW-1185">Reference proteome</keyword>
<organism evidence="6 8">
    <name type="scientific">Oleiagrimonas soli</name>
    <dbReference type="NCBI Taxonomy" id="1543381"/>
    <lineage>
        <taxon>Bacteria</taxon>
        <taxon>Pseudomonadati</taxon>
        <taxon>Pseudomonadota</taxon>
        <taxon>Gammaproteobacteria</taxon>
        <taxon>Lysobacterales</taxon>
        <taxon>Rhodanobacteraceae</taxon>
        <taxon>Oleiagrimonas</taxon>
    </lineage>
</organism>
<reference evidence="6 8" key="1">
    <citation type="submission" date="2014-09" db="EMBL/GenBank/DDBJ databases">
        <title>Xanthomonadaceae 3.5X direct submission.</title>
        <authorList>
            <person name="Fang T."/>
            <person name="Wang H."/>
        </authorList>
    </citation>
    <scope>NUCLEOTIDE SEQUENCE [LARGE SCALE GENOMIC DNA]</scope>
    <source>
        <strain evidence="6 8">3.5X</strain>
    </source>
</reference>
<dbReference type="InterPro" id="IPR017871">
    <property type="entry name" value="ABC_transporter-like_CS"/>
</dbReference>
<dbReference type="EMBL" id="JROI01000003">
    <property type="protein sequence ID" value="KGI79065.1"/>
    <property type="molecule type" value="Genomic_DNA"/>
</dbReference>
<dbReference type="AlphaFoldDB" id="A0A099D1B1"/>
<evidence type="ECO:0000313" key="8">
    <source>
        <dbReference type="Proteomes" id="UP000029708"/>
    </source>
</evidence>